<comment type="subcellular location">
    <subcellularLocation>
        <location evidence="1 8">Cell outer membrane</location>
        <topology evidence="1 8">Multi-pass membrane protein</topology>
    </subcellularLocation>
</comment>
<keyword evidence="11" id="KW-1185">Reference proteome</keyword>
<dbReference type="GO" id="GO:0044718">
    <property type="term" value="P:siderophore transmembrane transport"/>
    <property type="evidence" value="ECO:0007669"/>
    <property type="project" value="TreeGrafter"/>
</dbReference>
<keyword evidence="3 8" id="KW-1134">Transmembrane beta strand</keyword>
<gene>
    <name evidence="10" type="ORF">AXE80_03460</name>
</gene>
<evidence type="ECO:0000259" key="9">
    <source>
        <dbReference type="Pfam" id="PF07715"/>
    </source>
</evidence>
<evidence type="ECO:0000313" key="11">
    <source>
        <dbReference type="Proteomes" id="UP000092967"/>
    </source>
</evidence>
<evidence type="ECO:0000256" key="5">
    <source>
        <dbReference type="ARBA" id="ARBA00022729"/>
    </source>
</evidence>
<dbReference type="EMBL" id="CP014224">
    <property type="protein sequence ID" value="ANW95391.1"/>
    <property type="molecule type" value="Genomic_DNA"/>
</dbReference>
<dbReference type="KEGG" id="wfu:AXE80_03460"/>
<dbReference type="SUPFAM" id="SSF49464">
    <property type="entry name" value="Carboxypeptidase regulatory domain-like"/>
    <property type="match status" value="1"/>
</dbReference>
<dbReference type="Pfam" id="PF07715">
    <property type="entry name" value="Plug"/>
    <property type="match status" value="1"/>
</dbReference>
<evidence type="ECO:0000256" key="1">
    <source>
        <dbReference type="ARBA" id="ARBA00004571"/>
    </source>
</evidence>
<dbReference type="NCBIfam" id="TIGR04057">
    <property type="entry name" value="SusC_RagA_signa"/>
    <property type="match status" value="1"/>
</dbReference>
<dbReference type="GO" id="GO:0009279">
    <property type="term" value="C:cell outer membrane"/>
    <property type="evidence" value="ECO:0007669"/>
    <property type="project" value="UniProtKB-SubCell"/>
</dbReference>
<sequence>MIMKTFIFLLCTTVFGLTTEKTFSQEQIVIDTDKEVSVDEVFYLIQTQTKYRFLYPEDLFEEAPRVKLKKGIIPLSNLLDKSLSKSNVQYQISDKNTIVIEVGNNSSKLNNVVNQQKIEIRGTIKDEFGNGIPGVNVLEKGTSNGTLADFDGNFSISVTDENAVLEFSYLGYATQQIPVMGKSTVNVTLKTDLTDLDEVVIVGYGTAKKETLTGSVEQVKGEVFEDLAVGSAELALQGRTPGLVVTRNSSRPGSEGIDFDIRGATSVNGVEPLIVIDGTPAIEGAFSSLNPNDIESISVLKGGSASVYGSRAAGGVILVTTKKGKKGKVNVTASSVMRVGTIGIRPPSPTMAQYGQLYLNAVNSDLDAGMSPNFFFWNTTDQLKRIAAGEEGLYNFSILGDVYLSNNGNMFDQMFGDSFSTQHNISISGGSEKSSFRLSAGVDDNVGGLKIADDSSKRYNMSLNHDFEVNKKLNIKTNVSYFHKHFSGPAGGLDREVTTYDAPLFSPKNQHGQWYGNFGGNIAGGRNAFARVVDGGRENQKDEQFKVTSTATYKFNDHLNATGMFSYTKANAEDQIYVTTVPTYNWFGDLAPASINGQSYIQEETGNSSYKLYRGALNYDNTFGDHHVSGLVAVEAEKFERNSLRARRNGFIDYGVYDLNLGATDQAIQTEGGGTEWGFYGYVGRLNYDYKGKYLLELQGRRDGTSRFGEGNKWSSFGNISAGWILSSEDFLKDSNVISFLKVRGGYGQIGSTGGIDNFNYVSRVSFGTTVFGSTASQQAISSADRLASQKVTWERVESKEIGIDYKLFNSKLFGSIDFYQKNNINMLINPILSAIGGFKTTPDINDGVLETNGWEVQLGWRDKIGDFDYSVSANMSDSRNTVKNYDGGKALVEGLNAVGDGEIIEGKPINAYYLYETDGVFANQAEVDAYISTINTNGNFPNVNLRPGDTRIVDKNGDGTIDRNDITYQGDAAPHYVYGINLDFKYKNWDLSTFFQGALDHNILREGYFSRPFAAVWQNQSTTWLDRTWTQSNPNAEFPRLTTNGSLASWNYLNKDFMLQNNRYIRLKSLILGYTLRDIKVGNTNIDNLRLYFSGNDLFEFTNVKDGWDPESQANSNASAYPFMRTWAFGVKVSL</sequence>
<accession>A0A1B1Y3P3</accession>
<keyword evidence="2 8" id="KW-0813">Transport</keyword>
<dbReference type="AlphaFoldDB" id="A0A1B1Y3P3"/>
<dbReference type="Gene3D" id="2.40.170.20">
    <property type="entry name" value="TonB-dependent receptor, beta-barrel domain"/>
    <property type="match status" value="1"/>
</dbReference>
<dbReference type="InterPro" id="IPR018247">
    <property type="entry name" value="EF_Hand_1_Ca_BS"/>
</dbReference>
<dbReference type="Pfam" id="PF13715">
    <property type="entry name" value="CarbopepD_reg_2"/>
    <property type="match status" value="1"/>
</dbReference>
<dbReference type="PROSITE" id="PS52016">
    <property type="entry name" value="TONB_DEPENDENT_REC_3"/>
    <property type="match status" value="1"/>
</dbReference>
<evidence type="ECO:0000256" key="4">
    <source>
        <dbReference type="ARBA" id="ARBA00022692"/>
    </source>
</evidence>
<keyword evidence="4 8" id="KW-0812">Transmembrane</keyword>
<dbReference type="InterPro" id="IPR036942">
    <property type="entry name" value="Beta-barrel_TonB_sf"/>
</dbReference>
<organism evidence="10 11">
    <name type="scientific">Wenyingzhuangia fucanilytica</name>
    <dbReference type="NCBI Taxonomy" id="1790137"/>
    <lineage>
        <taxon>Bacteria</taxon>
        <taxon>Pseudomonadati</taxon>
        <taxon>Bacteroidota</taxon>
        <taxon>Flavobacteriia</taxon>
        <taxon>Flavobacteriales</taxon>
        <taxon>Flavobacteriaceae</taxon>
        <taxon>Wenyingzhuangia</taxon>
    </lineage>
</organism>
<reference evidence="10 11" key="1">
    <citation type="submission" date="2016-02" db="EMBL/GenBank/DDBJ databases">
        <authorList>
            <person name="Wen L."/>
            <person name="He K."/>
            <person name="Yang H."/>
        </authorList>
    </citation>
    <scope>NUCLEOTIDE SEQUENCE [LARGE SCALE GENOMIC DNA]</scope>
    <source>
        <strain evidence="10 11">CZ1127</strain>
    </source>
</reference>
<dbReference type="InterPro" id="IPR012910">
    <property type="entry name" value="Plug_dom"/>
</dbReference>
<dbReference type="NCBIfam" id="TIGR04056">
    <property type="entry name" value="OMP_RagA_SusC"/>
    <property type="match status" value="1"/>
</dbReference>
<dbReference type="Proteomes" id="UP000092967">
    <property type="component" value="Chromosome"/>
</dbReference>
<dbReference type="PANTHER" id="PTHR30069:SF29">
    <property type="entry name" value="HEMOGLOBIN AND HEMOGLOBIN-HAPTOGLOBIN-BINDING PROTEIN 1-RELATED"/>
    <property type="match status" value="1"/>
</dbReference>
<comment type="similarity">
    <text evidence="8">Belongs to the TonB-dependent receptor family.</text>
</comment>
<keyword evidence="5" id="KW-0732">Signal</keyword>
<dbReference type="PANTHER" id="PTHR30069">
    <property type="entry name" value="TONB-DEPENDENT OUTER MEMBRANE RECEPTOR"/>
    <property type="match status" value="1"/>
</dbReference>
<feature type="domain" description="TonB-dependent receptor plug" evidence="9">
    <location>
        <begin position="209"/>
        <end position="316"/>
    </location>
</feature>
<dbReference type="InterPro" id="IPR037066">
    <property type="entry name" value="Plug_dom_sf"/>
</dbReference>
<keyword evidence="7 8" id="KW-0998">Cell outer membrane</keyword>
<proteinExistence type="inferred from homology"/>
<evidence type="ECO:0000256" key="3">
    <source>
        <dbReference type="ARBA" id="ARBA00022452"/>
    </source>
</evidence>
<dbReference type="PROSITE" id="PS00018">
    <property type="entry name" value="EF_HAND_1"/>
    <property type="match status" value="1"/>
</dbReference>
<dbReference type="STRING" id="1790137.AXE80_03460"/>
<protein>
    <recommendedName>
        <fullName evidence="9">TonB-dependent receptor plug domain-containing protein</fullName>
    </recommendedName>
</protein>
<dbReference type="Gene3D" id="2.170.130.10">
    <property type="entry name" value="TonB-dependent receptor, plug domain"/>
    <property type="match status" value="1"/>
</dbReference>
<dbReference type="GO" id="GO:0015344">
    <property type="term" value="F:siderophore uptake transmembrane transporter activity"/>
    <property type="evidence" value="ECO:0007669"/>
    <property type="project" value="TreeGrafter"/>
</dbReference>
<dbReference type="InterPro" id="IPR039426">
    <property type="entry name" value="TonB-dep_rcpt-like"/>
</dbReference>
<name>A0A1B1Y3P3_9FLAO</name>
<keyword evidence="6 8" id="KW-0472">Membrane</keyword>
<dbReference type="SUPFAM" id="SSF56935">
    <property type="entry name" value="Porins"/>
    <property type="match status" value="1"/>
</dbReference>
<dbReference type="InterPro" id="IPR023996">
    <property type="entry name" value="TonB-dep_OMP_SusC/RagA"/>
</dbReference>
<evidence type="ECO:0000313" key="10">
    <source>
        <dbReference type="EMBL" id="ANW95391.1"/>
    </source>
</evidence>
<dbReference type="InterPro" id="IPR008969">
    <property type="entry name" value="CarboxyPept-like_regulatory"/>
</dbReference>
<dbReference type="InterPro" id="IPR023997">
    <property type="entry name" value="TonB-dep_OMP_SusC/RagA_CS"/>
</dbReference>
<dbReference type="Gene3D" id="2.60.40.1120">
    <property type="entry name" value="Carboxypeptidase-like, regulatory domain"/>
    <property type="match status" value="1"/>
</dbReference>
<evidence type="ECO:0000256" key="6">
    <source>
        <dbReference type="ARBA" id="ARBA00023136"/>
    </source>
</evidence>
<evidence type="ECO:0000256" key="2">
    <source>
        <dbReference type="ARBA" id="ARBA00022448"/>
    </source>
</evidence>
<evidence type="ECO:0000256" key="7">
    <source>
        <dbReference type="ARBA" id="ARBA00023237"/>
    </source>
</evidence>
<evidence type="ECO:0000256" key="8">
    <source>
        <dbReference type="PROSITE-ProRule" id="PRU01360"/>
    </source>
</evidence>